<organism evidence="3 4">
    <name type="scientific">Xylanimonas allomyrinae</name>
    <dbReference type="NCBI Taxonomy" id="2509459"/>
    <lineage>
        <taxon>Bacteria</taxon>
        <taxon>Bacillati</taxon>
        <taxon>Actinomycetota</taxon>
        <taxon>Actinomycetes</taxon>
        <taxon>Micrococcales</taxon>
        <taxon>Promicromonosporaceae</taxon>
        <taxon>Xylanimonas</taxon>
    </lineage>
</organism>
<dbReference type="SUPFAM" id="SSF53474">
    <property type="entry name" value="alpha/beta-Hydrolases"/>
    <property type="match status" value="1"/>
</dbReference>
<feature type="domain" description="AB hydrolase-1" evidence="2">
    <location>
        <begin position="63"/>
        <end position="287"/>
    </location>
</feature>
<dbReference type="KEGG" id="xyl:ET495_14660"/>
<protein>
    <submittedName>
        <fullName evidence="3">Alpha/beta hydrolase</fullName>
    </submittedName>
</protein>
<evidence type="ECO:0000313" key="3">
    <source>
        <dbReference type="EMBL" id="QAY64244.1"/>
    </source>
</evidence>
<dbReference type="PANTHER" id="PTHR43194">
    <property type="entry name" value="HYDROLASE ALPHA/BETA FOLD FAMILY"/>
    <property type="match status" value="1"/>
</dbReference>
<dbReference type="Pfam" id="PF12697">
    <property type="entry name" value="Abhydrolase_6"/>
    <property type="match status" value="1"/>
</dbReference>
<dbReference type="InterPro" id="IPR029058">
    <property type="entry name" value="AB_hydrolase_fold"/>
</dbReference>
<feature type="region of interest" description="Disordered" evidence="1">
    <location>
        <begin position="1"/>
        <end position="29"/>
    </location>
</feature>
<evidence type="ECO:0000259" key="2">
    <source>
        <dbReference type="Pfam" id="PF12697"/>
    </source>
</evidence>
<dbReference type="EMBL" id="CP035495">
    <property type="protein sequence ID" value="QAY64244.1"/>
    <property type="molecule type" value="Genomic_DNA"/>
</dbReference>
<dbReference type="Proteomes" id="UP000291758">
    <property type="component" value="Chromosome"/>
</dbReference>
<dbReference type="InterPro" id="IPR000073">
    <property type="entry name" value="AB_hydrolase_1"/>
</dbReference>
<dbReference type="PANTHER" id="PTHR43194:SF2">
    <property type="entry name" value="PEROXISOMAL MEMBRANE PROTEIN LPX1"/>
    <property type="match status" value="1"/>
</dbReference>
<sequence length="308" mass="33014">MVRARRPSRQCRWSRASLRAPGPPPAGHGRATLRAFLASAHGWEGTVAPIVTHRFGPAGAPRLVLVHGLTDAGTTWPDAVGRWQARWPLLAVDLRGHGASPRFTDDEPGDVAQRWTRDLRELLASLPEPPALVGHSLGAHLSLSVAAAAPGLVRAVVLEDPPLPCPGDNDSLPEFQAQQHRFLDAFAGGTDAEIGRMAAETPWSAREIHAWAACKPFVERAMIDRLELPERDWPALLETLAVPTLFVLPALGALAPFAARTSNPNVEAVVIDGAGHCVRRDAPAAYHAVVDPFLARHLTVDGPASQAR</sequence>
<proteinExistence type="predicted"/>
<accession>A0A4P6ENF8</accession>
<dbReference type="Gene3D" id="3.40.50.1820">
    <property type="entry name" value="alpha/beta hydrolase"/>
    <property type="match status" value="1"/>
</dbReference>
<keyword evidence="4" id="KW-1185">Reference proteome</keyword>
<gene>
    <name evidence="3" type="ORF">ET495_14660</name>
</gene>
<dbReference type="OrthoDB" id="8444301at2"/>
<evidence type="ECO:0000313" key="4">
    <source>
        <dbReference type="Proteomes" id="UP000291758"/>
    </source>
</evidence>
<dbReference type="InterPro" id="IPR050228">
    <property type="entry name" value="Carboxylesterase_BioH"/>
</dbReference>
<dbReference type="AlphaFoldDB" id="A0A4P6ENF8"/>
<evidence type="ECO:0000256" key="1">
    <source>
        <dbReference type="SAM" id="MobiDB-lite"/>
    </source>
</evidence>
<keyword evidence="3" id="KW-0378">Hydrolase</keyword>
<reference evidence="3 4" key="1">
    <citation type="submission" date="2019-01" db="EMBL/GenBank/DDBJ databases">
        <title>Genome sequencing of strain 2JSPR-7.</title>
        <authorList>
            <person name="Heo J."/>
            <person name="Kim S.-J."/>
            <person name="Kim J.-S."/>
            <person name="Hong S.-B."/>
            <person name="Kwon S.-W."/>
        </authorList>
    </citation>
    <scope>NUCLEOTIDE SEQUENCE [LARGE SCALE GENOMIC DNA]</scope>
    <source>
        <strain evidence="3 4">2JSPR-7</strain>
    </source>
</reference>
<dbReference type="GO" id="GO:0016787">
    <property type="term" value="F:hydrolase activity"/>
    <property type="evidence" value="ECO:0007669"/>
    <property type="project" value="UniProtKB-KW"/>
</dbReference>
<name>A0A4P6ENF8_9MICO</name>